<feature type="site" description="Cleavage; by autolysis" evidence="13">
    <location>
        <begin position="104"/>
        <end position="105"/>
    </location>
</feature>
<feature type="DNA-binding region" description="H-T-H motif" evidence="13">
    <location>
        <begin position="39"/>
        <end position="59"/>
    </location>
</feature>
<dbReference type="GO" id="GO:0009432">
    <property type="term" value="P:SOS response"/>
    <property type="evidence" value="ECO:0007669"/>
    <property type="project" value="UniProtKB-UniRule"/>
</dbReference>
<keyword evidence="4 13" id="KW-0235">DNA replication</keyword>
<keyword evidence="6 13" id="KW-0378">Hydrolase</keyword>
<evidence type="ECO:0000256" key="11">
    <source>
        <dbReference type="ARBA" id="ARBA00023204"/>
    </source>
</evidence>
<evidence type="ECO:0000256" key="6">
    <source>
        <dbReference type="ARBA" id="ARBA00022801"/>
    </source>
</evidence>
<dbReference type="EMBL" id="AZHW01000145">
    <property type="protein sequence ID" value="ETX02428.1"/>
    <property type="molecule type" value="Genomic_DNA"/>
</dbReference>
<dbReference type="InterPro" id="IPR006197">
    <property type="entry name" value="Peptidase_S24_LexA"/>
</dbReference>
<dbReference type="InterPro" id="IPR050077">
    <property type="entry name" value="LexA_repressor"/>
</dbReference>
<dbReference type="Pfam" id="PF00717">
    <property type="entry name" value="Peptidase_S24"/>
    <property type="match status" value="1"/>
</dbReference>
<dbReference type="InterPro" id="IPR036286">
    <property type="entry name" value="LexA/Signal_pep-like_sf"/>
</dbReference>
<dbReference type="GO" id="GO:0004252">
    <property type="term" value="F:serine-type endopeptidase activity"/>
    <property type="evidence" value="ECO:0007669"/>
    <property type="project" value="UniProtKB-UniRule"/>
</dbReference>
<dbReference type="PANTHER" id="PTHR33516">
    <property type="entry name" value="LEXA REPRESSOR"/>
    <property type="match status" value="1"/>
</dbReference>
<dbReference type="PRINTS" id="PR00726">
    <property type="entry name" value="LEXASERPTASE"/>
</dbReference>
<evidence type="ECO:0000256" key="8">
    <source>
        <dbReference type="ARBA" id="ARBA00023015"/>
    </source>
</evidence>
<comment type="caution">
    <text evidence="17">The sequence shown here is derived from an EMBL/GenBank/DDBJ whole genome shotgun (WGS) entry which is preliminary data.</text>
</comment>
<dbReference type="InterPro" id="IPR036390">
    <property type="entry name" value="WH_DNA-bd_sf"/>
</dbReference>
<keyword evidence="10 13" id="KW-0804">Transcription</keyword>
<evidence type="ECO:0000256" key="14">
    <source>
        <dbReference type="RuleBase" id="RU003991"/>
    </source>
</evidence>
<evidence type="ECO:0000313" key="18">
    <source>
        <dbReference type="Proteomes" id="UP000019141"/>
    </source>
</evidence>
<dbReference type="FunFam" id="2.10.109.10:FF:000001">
    <property type="entry name" value="LexA repressor"/>
    <property type="match status" value="1"/>
</dbReference>
<dbReference type="NCBIfam" id="TIGR00498">
    <property type="entry name" value="lexA"/>
    <property type="match status" value="1"/>
</dbReference>
<dbReference type="Proteomes" id="UP000019141">
    <property type="component" value="Unassembled WGS sequence"/>
</dbReference>
<dbReference type="InterPro" id="IPR036388">
    <property type="entry name" value="WH-like_DNA-bd_sf"/>
</dbReference>
<dbReference type="InterPro" id="IPR015927">
    <property type="entry name" value="Peptidase_S24_S26A/B/C"/>
</dbReference>
<gene>
    <name evidence="13" type="primary">lexA</name>
    <name evidence="17" type="ORF">ETSY1_03660</name>
</gene>
<feature type="domain" description="LexA repressor DNA-binding" evidence="16">
    <location>
        <begin position="14"/>
        <end position="76"/>
    </location>
</feature>
<keyword evidence="18" id="KW-1185">Reference proteome</keyword>
<comment type="function">
    <text evidence="13">Represses a number of genes involved in the response to DNA damage (SOS response), including recA and lexA. In the presence of single-stranded DNA, RecA interacts with LexA causing an autocatalytic cleavage which disrupts the DNA-binding part of LexA, leading to derepression of the SOS regulon and eventually DNA repair.</text>
</comment>
<evidence type="ECO:0000256" key="12">
    <source>
        <dbReference type="ARBA" id="ARBA00023236"/>
    </source>
</evidence>
<dbReference type="Gene3D" id="2.10.109.10">
    <property type="entry name" value="Umud Fragment, subunit A"/>
    <property type="match status" value="1"/>
</dbReference>
<dbReference type="GO" id="GO:0006281">
    <property type="term" value="P:DNA repair"/>
    <property type="evidence" value="ECO:0007669"/>
    <property type="project" value="UniProtKB-UniRule"/>
</dbReference>
<evidence type="ECO:0000256" key="3">
    <source>
        <dbReference type="ARBA" id="ARBA00022491"/>
    </source>
</evidence>
<evidence type="ECO:0000256" key="4">
    <source>
        <dbReference type="ARBA" id="ARBA00022705"/>
    </source>
</evidence>
<dbReference type="HAMAP" id="MF_00015">
    <property type="entry name" value="LexA"/>
    <property type="match status" value="1"/>
</dbReference>
<dbReference type="GO" id="GO:0045892">
    <property type="term" value="P:negative regulation of DNA-templated transcription"/>
    <property type="evidence" value="ECO:0007669"/>
    <property type="project" value="UniProtKB-UniRule"/>
</dbReference>
<evidence type="ECO:0000256" key="1">
    <source>
        <dbReference type="ARBA" id="ARBA00007484"/>
    </source>
</evidence>
<dbReference type="GO" id="GO:0006508">
    <property type="term" value="P:proteolysis"/>
    <property type="evidence" value="ECO:0007669"/>
    <property type="project" value="InterPro"/>
</dbReference>
<evidence type="ECO:0000259" key="16">
    <source>
        <dbReference type="Pfam" id="PF01726"/>
    </source>
</evidence>
<keyword evidence="12 13" id="KW-0742">SOS response</keyword>
<dbReference type="AlphaFoldDB" id="W4LX07"/>
<dbReference type="GO" id="GO:0006260">
    <property type="term" value="P:DNA replication"/>
    <property type="evidence" value="ECO:0007669"/>
    <property type="project" value="UniProtKB-UniRule"/>
</dbReference>
<sequence length="218" mass="24173">MHRYLLAGHTMRPPLTERQQQMLDFIEHVVTTTGFPPSIRQIGEALNISSTNGVRAHLKALEKKGYIHRSLRTSRGIAMLDRVKNTVAETVETVAVPILGRVTAGTPILAVENHDGHLILDPSLVNGDDIFALRVEGDSMIEAGILDGDYVLVRRQESAKNGDIVMALLEDDEVTVKRFFRESDGIRLQPENQRLEPIRVPNVSICGKVTGLIRTSVH</sequence>
<evidence type="ECO:0000256" key="9">
    <source>
        <dbReference type="ARBA" id="ARBA00023125"/>
    </source>
</evidence>
<evidence type="ECO:0000259" key="15">
    <source>
        <dbReference type="Pfam" id="PF00717"/>
    </source>
</evidence>
<dbReference type="CDD" id="cd06529">
    <property type="entry name" value="S24_LexA-like"/>
    <property type="match status" value="1"/>
</dbReference>
<evidence type="ECO:0000256" key="5">
    <source>
        <dbReference type="ARBA" id="ARBA00022763"/>
    </source>
</evidence>
<dbReference type="InterPro" id="IPR039418">
    <property type="entry name" value="LexA-like"/>
</dbReference>
<evidence type="ECO:0000256" key="2">
    <source>
        <dbReference type="ARBA" id="ARBA00011738"/>
    </source>
</evidence>
<dbReference type="SUPFAM" id="SSF46785">
    <property type="entry name" value="Winged helix' DNA-binding domain"/>
    <property type="match status" value="1"/>
</dbReference>
<dbReference type="InterPro" id="IPR006200">
    <property type="entry name" value="LexA"/>
</dbReference>
<evidence type="ECO:0000256" key="13">
    <source>
        <dbReference type="HAMAP-Rule" id="MF_00015"/>
    </source>
</evidence>
<comment type="subunit">
    <text evidence="2 13">Homodimer.</text>
</comment>
<keyword evidence="11 13" id="KW-0234">DNA repair</keyword>
<organism evidence="17 18">
    <name type="scientific">Entotheonella factor</name>
    <dbReference type="NCBI Taxonomy" id="1429438"/>
    <lineage>
        <taxon>Bacteria</taxon>
        <taxon>Pseudomonadati</taxon>
        <taxon>Nitrospinota/Tectimicrobiota group</taxon>
        <taxon>Candidatus Tectimicrobiota</taxon>
        <taxon>Candidatus Entotheonellia</taxon>
        <taxon>Candidatus Entotheonellales</taxon>
        <taxon>Candidatus Entotheonellaceae</taxon>
        <taxon>Candidatus Entotheonella</taxon>
    </lineage>
</organism>
<accession>W4LX07</accession>
<dbReference type="Pfam" id="PF01726">
    <property type="entry name" value="LexA_DNA_bind"/>
    <property type="match status" value="1"/>
</dbReference>
<feature type="domain" description="Peptidase S24/S26A/S26B/S26C" evidence="15">
    <location>
        <begin position="97"/>
        <end position="209"/>
    </location>
</feature>
<dbReference type="PANTHER" id="PTHR33516:SF2">
    <property type="entry name" value="LEXA REPRESSOR-RELATED"/>
    <property type="match status" value="1"/>
</dbReference>
<feature type="active site" description="For autocatalytic cleavage activity" evidence="13">
    <location>
        <position position="177"/>
    </location>
</feature>
<evidence type="ECO:0000256" key="7">
    <source>
        <dbReference type="ARBA" id="ARBA00022813"/>
    </source>
</evidence>
<reference evidence="17 18" key="1">
    <citation type="journal article" date="2014" name="Nature">
        <title>An environmental bacterial taxon with a large and distinct metabolic repertoire.</title>
        <authorList>
            <person name="Wilson M.C."/>
            <person name="Mori T."/>
            <person name="Ruckert C."/>
            <person name="Uria A.R."/>
            <person name="Helf M.J."/>
            <person name="Takada K."/>
            <person name="Gernert C."/>
            <person name="Steffens U.A."/>
            <person name="Heycke N."/>
            <person name="Schmitt S."/>
            <person name="Rinke C."/>
            <person name="Helfrich E.J."/>
            <person name="Brachmann A.O."/>
            <person name="Gurgui C."/>
            <person name="Wakimoto T."/>
            <person name="Kracht M."/>
            <person name="Crusemann M."/>
            <person name="Hentschel U."/>
            <person name="Abe I."/>
            <person name="Matsunaga S."/>
            <person name="Kalinowski J."/>
            <person name="Takeyama H."/>
            <person name="Piel J."/>
        </authorList>
    </citation>
    <scope>NUCLEOTIDE SEQUENCE [LARGE SCALE GENOMIC DNA]</scope>
    <source>
        <strain evidence="18">TSY1</strain>
    </source>
</reference>
<comment type="similarity">
    <text evidence="1 13 14">Belongs to the peptidase S24 family.</text>
</comment>
<dbReference type="Gene3D" id="1.10.10.10">
    <property type="entry name" value="Winged helix-like DNA-binding domain superfamily/Winged helix DNA-binding domain"/>
    <property type="match status" value="1"/>
</dbReference>
<comment type="catalytic activity">
    <reaction evidence="13">
        <text>Hydrolysis of Ala-|-Gly bond in repressor LexA.</text>
        <dbReference type="EC" id="3.4.21.88"/>
    </reaction>
</comment>
<proteinExistence type="inferred from homology"/>
<dbReference type="FunFam" id="1.10.10.10:FF:000009">
    <property type="entry name" value="LexA repressor"/>
    <property type="match status" value="1"/>
</dbReference>
<name>W4LX07_ENTF1</name>
<keyword evidence="5 13" id="KW-0227">DNA damage</keyword>
<dbReference type="EC" id="3.4.21.88" evidence="13"/>
<dbReference type="GO" id="GO:0003677">
    <property type="term" value="F:DNA binding"/>
    <property type="evidence" value="ECO:0007669"/>
    <property type="project" value="UniProtKB-UniRule"/>
</dbReference>
<feature type="active site" description="For autocatalytic cleavage activity" evidence="13">
    <location>
        <position position="139"/>
    </location>
</feature>
<protein>
    <recommendedName>
        <fullName evidence="13">LexA repressor</fullName>
        <ecNumber evidence="13">3.4.21.88</ecNumber>
    </recommendedName>
</protein>
<evidence type="ECO:0000256" key="10">
    <source>
        <dbReference type="ARBA" id="ARBA00023163"/>
    </source>
</evidence>
<keyword evidence="8 13" id="KW-0805">Transcription regulation</keyword>
<keyword evidence="3 13" id="KW-0678">Repressor</keyword>
<dbReference type="InterPro" id="IPR006199">
    <property type="entry name" value="LexA_DNA-bd_dom"/>
</dbReference>
<dbReference type="SUPFAM" id="SSF51306">
    <property type="entry name" value="LexA/Signal peptidase"/>
    <property type="match status" value="1"/>
</dbReference>
<keyword evidence="9 13" id="KW-0238">DNA-binding</keyword>
<dbReference type="PATRIC" id="fig|1429438.4.peg.885"/>
<evidence type="ECO:0000313" key="17">
    <source>
        <dbReference type="EMBL" id="ETX02428.1"/>
    </source>
</evidence>
<dbReference type="HOGENOM" id="CLU_066192_45_1_7"/>
<keyword evidence="7 13" id="KW-0068">Autocatalytic cleavage</keyword>